<dbReference type="Gene3D" id="3.20.20.70">
    <property type="entry name" value="Aldolase class I"/>
    <property type="match status" value="1"/>
</dbReference>
<proteinExistence type="predicted"/>
<gene>
    <name evidence="4" type="ORF">SAMN04487940_10369</name>
</gene>
<dbReference type="InterPro" id="IPR036206">
    <property type="entry name" value="ThiamineP_synth_sf"/>
</dbReference>
<dbReference type="GeneID" id="80817430"/>
<protein>
    <submittedName>
        <fullName evidence="4">Thiamine-phosphate pyrophosphorylase</fullName>
    </submittedName>
</protein>
<evidence type="ECO:0000313" key="5">
    <source>
        <dbReference type="Proteomes" id="UP000182932"/>
    </source>
</evidence>
<evidence type="ECO:0000256" key="2">
    <source>
        <dbReference type="ARBA" id="ARBA00022977"/>
    </source>
</evidence>
<dbReference type="Proteomes" id="UP000182932">
    <property type="component" value="Unassembled WGS sequence"/>
</dbReference>
<comment type="caution">
    <text evidence="4">The sequence shown here is derived from an EMBL/GenBank/DDBJ whole genome shotgun (WGS) entry which is preliminary data.</text>
</comment>
<dbReference type="GO" id="GO:0009228">
    <property type="term" value="P:thiamine biosynthetic process"/>
    <property type="evidence" value="ECO:0007669"/>
    <property type="project" value="UniProtKB-KW"/>
</dbReference>
<keyword evidence="2" id="KW-0784">Thiamine biosynthesis</keyword>
<name>A0A975ZML3_9RHOB</name>
<dbReference type="RefSeq" id="WP_048533762.1">
    <property type="nucleotide sequence ID" value="NZ_CBDCHJ010000006.1"/>
</dbReference>
<accession>A0A975ZML3</accession>
<evidence type="ECO:0000256" key="1">
    <source>
        <dbReference type="ARBA" id="ARBA00004948"/>
    </source>
</evidence>
<evidence type="ECO:0000259" key="3">
    <source>
        <dbReference type="Pfam" id="PF02581"/>
    </source>
</evidence>
<dbReference type="PANTHER" id="PTHR20857:SF23">
    <property type="entry name" value="THIAMINE BIOSYNTHETIC BIFUNCTIONAL ENZYME"/>
    <property type="match status" value="1"/>
</dbReference>
<organism evidence="4 5">
    <name type="scientific">Marinovum algicola</name>
    <dbReference type="NCBI Taxonomy" id="42444"/>
    <lineage>
        <taxon>Bacteria</taxon>
        <taxon>Pseudomonadati</taxon>
        <taxon>Pseudomonadota</taxon>
        <taxon>Alphaproteobacteria</taxon>
        <taxon>Rhodobacterales</taxon>
        <taxon>Roseobacteraceae</taxon>
        <taxon>Marinovum</taxon>
    </lineage>
</organism>
<dbReference type="InterPro" id="IPR013785">
    <property type="entry name" value="Aldolase_TIM"/>
</dbReference>
<sequence>MADIEHPQIYLITPASFELSSFGKELERVLDAVPVACLRLAMASHDEDRIARAADMLREITHRRDIAMVIESHVLLAERLGLDGVHLKEAHGVRAARKTLGEDAIVGLHAGSSRHDGMSGGEAGADYVCFGPVGAAGLGDGDLAERDLFDWWSQMIELPVVAEGALDESLIRTLSPVTDFFGLGEELWSAEDPAARARACLAAMGG</sequence>
<dbReference type="InterPro" id="IPR022998">
    <property type="entry name" value="ThiamineP_synth_TenI"/>
</dbReference>
<comment type="pathway">
    <text evidence="1">Cofactor biosynthesis; thiamine diphosphate biosynthesis.</text>
</comment>
<feature type="domain" description="Thiamine phosphate synthase/TenI" evidence="3">
    <location>
        <begin position="9"/>
        <end position="170"/>
    </location>
</feature>
<keyword evidence="5" id="KW-1185">Reference proteome</keyword>
<dbReference type="Pfam" id="PF02581">
    <property type="entry name" value="TMP-TENI"/>
    <property type="match status" value="1"/>
</dbReference>
<dbReference type="PANTHER" id="PTHR20857">
    <property type="entry name" value="THIAMINE-PHOSPHATE PYROPHOSPHORYLASE"/>
    <property type="match status" value="1"/>
</dbReference>
<dbReference type="GO" id="GO:0005737">
    <property type="term" value="C:cytoplasm"/>
    <property type="evidence" value="ECO:0007669"/>
    <property type="project" value="TreeGrafter"/>
</dbReference>
<dbReference type="EMBL" id="FNYY01000003">
    <property type="protein sequence ID" value="SEJ05102.1"/>
    <property type="molecule type" value="Genomic_DNA"/>
</dbReference>
<dbReference type="GO" id="GO:0004789">
    <property type="term" value="F:thiamine-phosphate diphosphorylase activity"/>
    <property type="evidence" value="ECO:0007669"/>
    <property type="project" value="TreeGrafter"/>
</dbReference>
<evidence type="ECO:0000313" key="4">
    <source>
        <dbReference type="EMBL" id="SEJ05102.1"/>
    </source>
</evidence>
<dbReference type="SUPFAM" id="SSF51391">
    <property type="entry name" value="Thiamin phosphate synthase"/>
    <property type="match status" value="1"/>
</dbReference>
<dbReference type="AlphaFoldDB" id="A0A975ZML3"/>
<dbReference type="CDD" id="cd00564">
    <property type="entry name" value="TMP_TenI"/>
    <property type="match status" value="1"/>
</dbReference>
<reference evidence="4 5" key="1">
    <citation type="submission" date="2016-10" db="EMBL/GenBank/DDBJ databases">
        <authorList>
            <person name="Varghese N."/>
            <person name="Submissions S."/>
        </authorList>
    </citation>
    <scope>NUCLEOTIDE SEQUENCE [LARGE SCALE GENOMIC DNA]</scope>
    <source>
        <strain evidence="4 5">FF3</strain>
    </source>
</reference>